<dbReference type="PANTHER" id="PTHR11880:SF8">
    <property type="entry name" value="SMALL RIBOSOMAL SUBUNIT PROTEIN US19M"/>
    <property type="match status" value="1"/>
</dbReference>
<dbReference type="GO" id="GO:0006412">
    <property type="term" value="P:translation"/>
    <property type="evidence" value="ECO:0007669"/>
    <property type="project" value="InterPro"/>
</dbReference>
<dbReference type="RefSeq" id="XP_024666920.1">
    <property type="nucleotide sequence ID" value="XM_024811152.1"/>
</dbReference>
<dbReference type="InterPro" id="IPR002222">
    <property type="entry name" value="Ribosomal_uS19"/>
</dbReference>
<dbReference type="AlphaFoldDB" id="A0A2T0FPS1"/>
<evidence type="ECO:0000313" key="6">
    <source>
        <dbReference type="Proteomes" id="UP000238350"/>
    </source>
</evidence>
<dbReference type="InterPro" id="IPR020934">
    <property type="entry name" value="Ribosomal_uS19_CS"/>
</dbReference>
<evidence type="ECO:0000256" key="3">
    <source>
        <dbReference type="ARBA" id="ARBA00023274"/>
    </source>
</evidence>
<dbReference type="GeneID" id="36518343"/>
<comment type="caution">
    <text evidence="5">The sequence shown here is derived from an EMBL/GenBank/DDBJ whole genome shotgun (WGS) entry which is preliminary data.</text>
</comment>
<dbReference type="SUPFAM" id="SSF54570">
    <property type="entry name" value="Ribosomal protein S19"/>
    <property type="match status" value="1"/>
</dbReference>
<dbReference type="PRINTS" id="PR00975">
    <property type="entry name" value="RIBOSOMALS19"/>
</dbReference>
<dbReference type="GO" id="GO:0003723">
    <property type="term" value="F:RNA binding"/>
    <property type="evidence" value="ECO:0007669"/>
    <property type="project" value="InterPro"/>
</dbReference>
<accession>A0A2T0FPS1</accession>
<organism evidence="5 6">
    <name type="scientific">Wickerhamiella sorbophila</name>
    <dbReference type="NCBI Taxonomy" id="45607"/>
    <lineage>
        <taxon>Eukaryota</taxon>
        <taxon>Fungi</taxon>
        <taxon>Dikarya</taxon>
        <taxon>Ascomycota</taxon>
        <taxon>Saccharomycotina</taxon>
        <taxon>Dipodascomycetes</taxon>
        <taxon>Dipodascales</taxon>
        <taxon>Trichomonascaceae</taxon>
        <taxon>Wickerhamiella</taxon>
    </lineage>
</organism>
<reference evidence="5 6" key="1">
    <citation type="submission" date="2017-04" db="EMBL/GenBank/DDBJ databases">
        <title>Genome sequencing of [Candida] sorbophila.</title>
        <authorList>
            <person name="Ahn J.O."/>
        </authorList>
    </citation>
    <scope>NUCLEOTIDE SEQUENCE [LARGE SCALE GENOMIC DNA]</scope>
    <source>
        <strain evidence="5 6">DS02</strain>
    </source>
</reference>
<dbReference type="EMBL" id="NDIQ01000022">
    <property type="protein sequence ID" value="PRT56975.1"/>
    <property type="molecule type" value="Genomic_DNA"/>
</dbReference>
<name>A0A2T0FPS1_9ASCO</name>
<evidence type="ECO:0000256" key="2">
    <source>
        <dbReference type="ARBA" id="ARBA00022980"/>
    </source>
</evidence>
<proteinExistence type="inferred from homology"/>
<protein>
    <submittedName>
        <fullName evidence="5">37S ribosomal protein S19, mitochondrial</fullName>
    </submittedName>
</protein>
<dbReference type="GO" id="GO:0003735">
    <property type="term" value="F:structural constituent of ribosome"/>
    <property type="evidence" value="ECO:0007669"/>
    <property type="project" value="InterPro"/>
</dbReference>
<dbReference type="PROSITE" id="PS00323">
    <property type="entry name" value="RIBOSOMAL_S19"/>
    <property type="match status" value="1"/>
</dbReference>
<dbReference type="HAMAP" id="MF_00531">
    <property type="entry name" value="Ribosomal_uS19"/>
    <property type="match status" value="1"/>
</dbReference>
<dbReference type="GO" id="GO:0005763">
    <property type="term" value="C:mitochondrial small ribosomal subunit"/>
    <property type="evidence" value="ECO:0007669"/>
    <property type="project" value="TreeGrafter"/>
</dbReference>
<evidence type="ECO:0000256" key="4">
    <source>
        <dbReference type="RuleBase" id="RU003485"/>
    </source>
</evidence>
<dbReference type="InterPro" id="IPR023575">
    <property type="entry name" value="Ribosomal_uS19_SF"/>
</dbReference>
<dbReference type="Proteomes" id="UP000238350">
    <property type="component" value="Unassembled WGS sequence"/>
</dbReference>
<dbReference type="Gene3D" id="3.30.860.10">
    <property type="entry name" value="30s Ribosomal Protein S19, Chain A"/>
    <property type="match status" value="1"/>
</dbReference>
<evidence type="ECO:0000256" key="1">
    <source>
        <dbReference type="ARBA" id="ARBA00007345"/>
    </source>
</evidence>
<comment type="similarity">
    <text evidence="1 4">Belongs to the universal ribosomal protein uS19 family.</text>
</comment>
<dbReference type="OrthoDB" id="2043at2759"/>
<dbReference type="Pfam" id="PF00203">
    <property type="entry name" value="Ribosomal_S19"/>
    <property type="match status" value="1"/>
</dbReference>
<keyword evidence="6" id="KW-1185">Reference proteome</keyword>
<keyword evidence="3 4" id="KW-0687">Ribonucleoprotein</keyword>
<evidence type="ECO:0000313" key="5">
    <source>
        <dbReference type="EMBL" id="PRT56975.1"/>
    </source>
</evidence>
<sequence>MRQTLPVLKRSAWKVPFIVPLPLREARESNQPIRTNARSCTILPSFIGIKFQVHNGKSYNEFTVVENMVGSKLGDFAPTRVRHVYNKK</sequence>
<dbReference type="PIRSF" id="PIRSF002144">
    <property type="entry name" value="Ribosomal_S19"/>
    <property type="match status" value="1"/>
</dbReference>
<dbReference type="PANTHER" id="PTHR11880">
    <property type="entry name" value="RIBOSOMAL PROTEIN S19P FAMILY MEMBER"/>
    <property type="match status" value="1"/>
</dbReference>
<gene>
    <name evidence="5" type="ORF">B9G98_04595</name>
</gene>
<keyword evidence="2 4" id="KW-0689">Ribosomal protein</keyword>
<dbReference type="STRING" id="45607.A0A2T0FPS1"/>
<dbReference type="GO" id="GO:0000028">
    <property type="term" value="P:ribosomal small subunit assembly"/>
    <property type="evidence" value="ECO:0007669"/>
    <property type="project" value="TreeGrafter"/>
</dbReference>